<dbReference type="PROSITE" id="PS50075">
    <property type="entry name" value="CARRIER"/>
    <property type="match status" value="1"/>
</dbReference>
<organism evidence="4 5">
    <name type="scientific">Periconia macrospinosa</name>
    <dbReference type="NCBI Taxonomy" id="97972"/>
    <lineage>
        <taxon>Eukaryota</taxon>
        <taxon>Fungi</taxon>
        <taxon>Dikarya</taxon>
        <taxon>Ascomycota</taxon>
        <taxon>Pezizomycotina</taxon>
        <taxon>Dothideomycetes</taxon>
        <taxon>Pleosporomycetidae</taxon>
        <taxon>Pleosporales</taxon>
        <taxon>Massarineae</taxon>
        <taxon>Periconiaceae</taxon>
        <taxon>Periconia</taxon>
    </lineage>
</organism>
<dbReference type="PROSITE" id="PS00012">
    <property type="entry name" value="PHOSPHOPANTETHEINE"/>
    <property type="match status" value="1"/>
</dbReference>
<name>A0A2V1D1G4_9PLEO</name>
<dbReference type="InterPro" id="IPR036736">
    <property type="entry name" value="ACP-like_sf"/>
</dbReference>
<evidence type="ECO:0000313" key="4">
    <source>
        <dbReference type="EMBL" id="PVH91878.1"/>
    </source>
</evidence>
<dbReference type="InterPro" id="IPR042099">
    <property type="entry name" value="ANL_N_sf"/>
</dbReference>
<keyword evidence="1" id="KW-0596">Phosphopantetheine</keyword>
<dbReference type="InterPro" id="IPR009081">
    <property type="entry name" value="PP-bd_ACP"/>
</dbReference>
<evidence type="ECO:0000256" key="2">
    <source>
        <dbReference type="ARBA" id="ARBA00022553"/>
    </source>
</evidence>
<dbReference type="InterPro" id="IPR051414">
    <property type="entry name" value="Adenylate-forming_Reductase"/>
</dbReference>
<sequence>MATRYGSRLMPVVVDEIAKQQPDLVYASVPLTTNVSEGFKDITFFDIASATNHVAAWIDHRLGRSPNFDTIAYMGLGDMRYVVVFLAAVKCGYKVLLPSLRNSPWMNASLLEQTKCSHLLYAPEVETLVRPLIDHRRDLQLHPIQSLETLVQPNTPHYPYEKSYEEAKGDPILILHSSGSTGPPRPIYMNHATFAVGDNDRNLPTVPGRVNQNWSLWEFPGKQREYFFSPFPAFHLAGFSSMVMLPIYYNATLVLNPPTRPPTGHLVSEIMDHFKLKSIFCPPIIAEQLVQEAGGLEKCKSLKFLLYAGGPLSQTAGDALSKVTDVCQFYGQTETGPIQALVPKREDWASLEWHPMQEAIMEPSIDGTFEMIMHRNPALEGVRSLSCNFPDVKVWRTKDLFKPHPTKHGLWRFHGRTDDIIVLSNGEKFNPVPSETQIAAHPLIAGALIIGNGRAQASLILEPKDYSQDFIDQVWPVVEQANSEAPGHARITKDMILIGSEDKPFERSPKGTVIRNATGAKYEKEIADLYSRDISRNLQHIKLGLSHDLTSTTRFVKEVVVSAFPGHSFGEEDDLFALGLDSLQTTEIISLLKSGINSDENQQDVTWITAKFVYEHPSIRTLSEAIRDYLASADGTLPIGEPLPHNREERMQRMIQKYAYATGEPETSHNVSEQQSGLHVLLTGSTGSLGRQILVKLASDSRVTKISCLDRSANASERVRQSVSTWPQPPVLDPSRVFFHQADYSKADFGLEKATFAELRDTTNVIIHNAWKVDFNHSLSSFEAVHIRSIHNFIHFSASSKLHPRIVFISSISSVGNWHSAVPASEQSGAKNKIVPETIAPLPTVAQPIGYAESKAVAEQLLAAAARSGYINASIIRIGQIAGPIGEDNGGKWNEHEWFPLLLKTSKALGKIPDASMLDKIDWVPIDIIASVILDLSLLQNQQTLQVYHLVNPSPKTWSELLPAIQAYIGNAEAVSMQEWVSKLEKVDTNDSDAVVAKPAVKILDFFRDMQSSKYIGANDVEFSTKNAEAASSKLKQLGPVRAEWIRRWMKDWGF</sequence>
<gene>
    <name evidence="4" type="ORF">DM02DRAFT_702573</name>
</gene>
<dbReference type="InterPro" id="IPR036291">
    <property type="entry name" value="NAD(P)-bd_dom_sf"/>
</dbReference>
<dbReference type="Pfam" id="PF00501">
    <property type="entry name" value="AMP-binding"/>
    <property type="match status" value="1"/>
</dbReference>
<dbReference type="SUPFAM" id="SSF56801">
    <property type="entry name" value="Acetyl-CoA synthetase-like"/>
    <property type="match status" value="1"/>
</dbReference>
<reference evidence="4 5" key="1">
    <citation type="journal article" date="2018" name="Sci. Rep.">
        <title>Comparative genomics provides insights into the lifestyle and reveals functional heterogeneity of dark septate endophytic fungi.</title>
        <authorList>
            <person name="Knapp D.G."/>
            <person name="Nemeth J.B."/>
            <person name="Barry K."/>
            <person name="Hainaut M."/>
            <person name="Henrissat B."/>
            <person name="Johnson J."/>
            <person name="Kuo A."/>
            <person name="Lim J.H.P."/>
            <person name="Lipzen A."/>
            <person name="Nolan M."/>
            <person name="Ohm R.A."/>
            <person name="Tamas L."/>
            <person name="Grigoriev I.V."/>
            <person name="Spatafora J.W."/>
            <person name="Nagy L.G."/>
            <person name="Kovacs G.M."/>
        </authorList>
    </citation>
    <scope>NUCLEOTIDE SEQUENCE [LARGE SCALE GENOMIC DNA]</scope>
    <source>
        <strain evidence="4 5">DSE2036</strain>
    </source>
</reference>
<dbReference type="InterPro" id="IPR000873">
    <property type="entry name" value="AMP-dep_synth/lig_dom"/>
</dbReference>
<dbReference type="Gene3D" id="3.40.50.12780">
    <property type="entry name" value="N-terminal domain of ligase-like"/>
    <property type="match status" value="1"/>
</dbReference>
<dbReference type="AlphaFoldDB" id="A0A2V1D1G4"/>
<keyword evidence="5" id="KW-1185">Reference proteome</keyword>
<dbReference type="Pfam" id="PF23562">
    <property type="entry name" value="AMP-binding_C_3"/>
    <property type="match status" value="1"/>
</dbReference>
<dbReference type="Pfam" id="PF07993">
    <property type="entry name" value="NAD_binding_4"/>
    <property type="match status" value="1"/>
</dbReference>
<dbReference type="OrthoDB" id="429813at2759"/>
<evidence type="ECO:0000256" key="1">
    <source>
        <dbReference type="ARBA" id="ARBA00022450"/>
    </source>
</evidence>
<dbReference type="InterPro" id="IPR006162">
    <property type="entry name" value="Ppantetheine_attach_site"/>
</dbReference>
<feature type="domain" description="Carrier" evidence="3">
    <location>
        <begin position="547"/>
        <end position="630"/>
    </location>
</feature>
<evidence type="ECO:0000259" key="3">
    <source>
        <dbReference type="PROSITE" id="PS50075"/>
    </source>
</evidence>
<protein>
    <submittedName>
        <fullName evidence="4">NRPS-like enzyme</fullName>
    </submittedName>
</protein>
<accession>A0A2V1D1G4</accession>
<dbReference type="PANTHER" id="PTHR43439:SF2">
    <property type="entry name" value="ENZYME, PUTATIVE (JCVI)-RELATED"/>
    <property type="match status" value="1"/>
</dbReference>
<dbReference type="SUPFAM" id="SSF51735">
    <property type="entry name" value="NAD(P)-binding Rossmann-fold domains"/>
    <property type="match status" value="1"/>
</dbReference>
<dbReference type="STRING" id="97972.A0A2V1D1G4"/>
<dbReference type="PANTHER" id="PTHR43439">
    <property type="entry name" value="PHENYLACETATE-COENZYME A LIGASE"/>
    <property type="match status" value="1"/>
</dbReference>
<dbReference type="InterPro" id="IPR020845">
    <property type="entry name" value="AMP-binding_CS"/>
</dbReference>
<keyword evidence="2" id="KW-0597">Phosphoprotein</keyword>
<dbReference type="SUPFAM" id="SSF47336">
    <property type="entry name" value="ACP-like"/>
    <property type="match status" value="1"/>
</dbReference>
<dbReference type="Gene3D" id="1.10.1200.10">
    <property type="entry name" value="ACP-like"/>
    <property type="match status" value="1"/>
</dbReference>
<dbReference type="InterPro" id="IPR013120">
    <property type="entry name" value="FAR_NAD-bd"/>
</dbReference>
<dbReference type="Proteomes" id="UP000244855">
    <property type="component" value="Unassembled WGS sequence"/>
</dbReference>
<dbReference type="PROSITE" id="PS00455">
    <property type="entry name" value="AMP_BINDING"/>
    <property type="match status" value="1"/>
</dbReference>
<evidence type="ECO:0000313" key="5">
    <source>
        <dbReference type="Proteomes" id="UP000244855"/>
    </source>
</evidence>
<dbReference type="Gene3D" id="3.40.50.720">
    <property type="entry name" value="NAD(P)-binding Rossmann-like Domain"/>
    <property type="match status" value="1"/>
</dbReference>
<dbReference type="EMBL" id="KZ805762">
    <property type="protein sequence ID" value="PVH91878.1"/>
    <property type="molecule type" value="Genomic_DNA"/>
</dbReference>
<proteinExistence type="predicted"/>